<comment type="similarity">
    <text evidence="1">Belongs to the HpcH/HpaI aldolase family.</text>
</comment>
<evidence type="ECO:0000256" key="3">
    <source>
        <dbReference type="ARBA" id="ARBA00023239"/>
    </source>
</evidence>
<sequence>MRPAAKPWPRPGETKLPKNVLKARLAAGEQVYGAWVGTGATVNAEIMGHIGYDFLVIDHEHGLGELSQAVDSLRAAEAGGTPCIVRAPWNDQVWLKRILDAGGNSIMIPSVENAEEALAAIRACRYPPHGTRGYAASVVRGSRYGLETGYAHAAKDETLVILQIESGAAAEQAEKICALDGIDVVFIGVNDLACSLGYMEQLDHPEVRRVVTKLEDVILASGKPMGTVPNAGADWRSLFKRGYKLVVGPHDGAMLRDSARNAWADYQSFKAGR</sequence>
<protein>
    <submittedName>
        <fullName evidence="5">4-hydroxy-2-oxovalerate aldolase</fullName>
    </submittedName>
</protein>
<feature type="domain" description="HpcH/HpaI aldolase/citrate lyase" evidence="4">
    <location>
        <begin position="34"/>
        <end position="231"/>
    </location>
</feature>
<accession>A0A1V2H600</accession>
<dbReference type="InterPro" id="IPR015813">
    <property type="entry name" value="Pyrv/PenolPyrv_kinase-like_dom"/>
</dbReference>
<organism evidence="5 6">
    <name type="scientific">Teichococcus deserti</name>
    <dbReference type="NCBI Taxonomy" id="1817963"/>
    <lineage>
        <taxon>Bacteria</taxon>
        <taxon>Pseudomonadati</taxon>
        <taxon>Pseudomonadota</taxon>
        <taxon>Alphaproteobacteria</taxon>
        <taxon>Acetobacterales</taxon>
        <taxon>Roseomonadaceae</taxon>
        <taxon>Roseomonas</taxon>
    </lineage>
</organism>
<dbReference type="OrthoDB" id="9802624at2"/>
<dbReference type="Pfam" id="PF03328">
    <property type="entry name" value="HpcH_HpaI"/>
    <property type="match status" value="1"/>
</dbReference>
<dbReference type="GO" id="GO:0005737">
    <property type="term" value="C:cytoplasm"/>
    <property type="evidence" value="ECO:0007669"/>
    <property type="project" value="TreeGrafter"/>
</dbReference>
<keyword evidence="2" id="KW-0479">Metal-binding</keyword>
<dbReference type="PANTHER" id="PTHR30502">
    <property type="entry name" value="2-KETO-3-DEOXY-L-RHAMNONATE ALDOLASE"/>
    <property type="match status" value="1"/>
</dbReference>
<proteinExistence type="inferred from homology"/>
<keyword evidence="3" id="KW-0456">Lyase</keyword>
<dbReference type="InterPro" id="IPR050251">
    <property type="entry name" value="HpcH-HpaI_aldolase"/>
</dbReference>
<comment type="caution">
    <text evidence="5">The sequence shown here is derived from an EMBL/GenBank/DDBJ whole genome shotgun (WGS) entry which is preliminary data.</text>
</comment>
<evidence type="ECO:0000256" key="2">
    <source>
        <dbReference type="ARBA" id="ARBA00022723"/>
    </source>
</evidence>
<dbReference type="InterPro" id="IPR040442">
    <property type="entry name" value="Pyrv_kinase-like_dom_sf"/>
</dbReference>
<evidence type="ECO:0000256" key="1">
    <source>
        <dbReference type="ARBA" id="ARBA00005568"/>
    </source>
</evidence>
<dbReference type="InterPro" id="IPR005000">
    <property type="entry name" value="Aldolase/citrate-lyase_domain"/>
</dbReference>
<evidence type="ECO:0000259" key="4">
    <source>
        <dbReference type="Pfam" id="PF03328"/>
    </source>
</evidence>
<dbReference type="SUPFAM" id="SSF51621">
    <property type="entry name" value="Phosphoenolpyruvate/pyruvate domain"/>
    <property type="match status" value="1"/>
</dbReference>
<dbReference type="GO" id="GO:0046872">
    <property type="term" value="F:metal ion binding"/>
    <property type="evidence" value="ECO:0007669"/>
    <property type="project" value="UniProtKB-KW"/>
</dbReference>
<dbReference type="EMBL" id="MLCO01000050">
    <property type="protein sequence ID" value="ONG56159.1"/>
    <property type="molecule type" value="Genomic_DNA"/>
</dbReference>
<gene>
    <name evidence="5" type="ORF">BKE38_06535</name>
</gene>
<dbReference type="Gene3D" id="3.20.20.60">
    <property type="entry name" value="Phosphoenolpyruvate-binding domains"/>
    <property type="match status" value="1"/>
</dbReference>
<evidence type="ECO:0000313" key="5">
    <source>
        <dbReference type="EMBL" id="ONG56159.1"/>
    </source>
</evidence>
<dbReference type="PANTHER" id="PTHR30502:SF0">
    <property type="entry name" value="PHOSPHOENOLPYRUVATE CARBOXYLASE FAMILY PROTEIN"/>
    <property type="match status" value="1"/>
</dbReference>
<dbReference type="GO" id="GO:0016832">
    <property type="term" value="F:aldehyde-lyase activity"/>
    <property type="evidence" value="ECO:0007669"/>
    <property type="project" value="TreeGrafter"/>
</dbReference>
<reference evidence="5 6" key="1">
    <citation type="submission" date="2016-10" db="EMBL/GenBank/DDBJ databases">
        <title>Draft Genome sequence of Roseomonas sp. strain M3.</title>
        <authorList>
            <person name="Subhash Y."/>
            <person name="Lee S."/>
        </authorList>
    </citation>
    <scope>NUCLEOTIDE SEQUENCE [LARGE SCALE GENOMIC DNA]</scope>
    <source>
        <strain evidence="5 6">M3</strain>
    </source>
</reference>
<evidence type="ECO:0000313" key="6">
    <source>
        <dbReference type="Proteomes" id="UP000188879"/>
    </source>
</evidence>
<keyword evidence="6" id="KW-1185">Reference proteome</keyword>
<dbReference type="AlphaFoldDB" id="A0A1V2H600"/>
<dbReference type="Proteomes" id="UP000188879">
    <property type="component" value="Unassembled WGS sequence"/>
</dbReference>
<name>A0A1V2H600_9PROT</name>